<sequence>MVNPFGDLAKRKTNSNYSYELAVDFFGEKSPKFTLVSCQLQEQNKFKDGKPLNELANYFVLVAWPEKMVEPFRVKLPLADENGEKTTLNGAKFGDKIEFEELEMLDFSSYRKYFQAKGNPSIVSPRSIKP</sequence>
<evidence type="ECO:0000313" key="2">
    <source>
        <dbReference type="Proteomes" id="UP000471678"/>
    </source>
</evidence>
<gene>
    <name evidence="1" type="ORF">FYL25_10090</name>
</gene>
<reference evidence="1 2" key="1">
    <citation type="journal article" date="2020" name="Food Funct.">
        <title>Screening of Lactobacillus salivarius strains from the feces of Chinese populations and the evaluation of their effects against intestinal inflammation in mice.</title>
        <authorList>
            <person name="Zhai Q."/>
            <person name="Shen X."/>
            <person name="Cen S."/>
            <person name="Zhang C."/>
            <person name="Tian F."/>
            <person name="Zhao J."/>
            <person name="Zhang H."/>
            <person name="Xue Y."/>
            <person name="Chen W."/>
        </authorList>
    </citation>
    <scope>NUCLEOTIDE SEQUENCE [LARGE SCALE GENOMIC DNA]</scope>
    <source>
        <strain evidence="1 2">FYNDL5_1.scaf</strain>
    </source>
</reference>
<dbReference type="RefSeq" id="WP_161023095.1">
    <property type="nucleotide sequence ID" value="NZ_VSUB01000019.1"/>
</dbReference>
<evidence type="ECO:0000313" key="1">
    <source>
        <dbReference type="EMBL" id="MYY65729.1"/>
    </source>
</evidence>
<dbReference type="EMBL" id="VSUB01000019">
    <property type="protein sequence ID" value="MYY65729.1"/>
    <property type="molecule type" value="Genomic_DNA"/>
</dbReference>
<accession>A0A6N9IU46</accession>
<proteinExistence type="predicted"/>
<dbReference type="Proteomes" id="UP000471678">
    <property type="component" value="Unassembled WGS sequence"/>
</dbReference>
<name>A0A6N9IU46_9LACO</name>
<dbReference type="AlphaFoldDB" id="A0A6N9IU46"/>
<comment type="caution">
    <text evidence="1">The sequence shown here is derived from an EMBL/GenBank/DDBJ whole genome shotgun (WGS) entry which is preliminary data.</text>
</comment>
<organism evidence="1 2">
    <name type="scientific">Ligilactobacillus salivarius</name>
    <dbReference type="NCBI Taxonomy" id="1624"/>
    <lineage>
        <taxon>Bacteria</taxon>
        <taxon>Bacillati</taxon>
        <taxon>Bacillota</taxon>
        <taxon>Bacilli</taxon>
        <taxon>Lactobacillales</taxon>
        <taxon>Lactobacillaceae</taxon>
        <taxon>Ligilactobacillus</taxon>
    </lineage>
</organism>
<protein>
    <submittedName>
        <fullName evidence="1">Uncharacterized protein</fullName>
    </submittedName>
</protein>